<evidence type="ECO:0000256" key="1">
    <source>
        <dbReference type="SAM" id="MobiDB-lite"/>
    </source>
</evidence>
<organism evidence="2">
    <name type="scientific">Anopheles marajoara</name>
    <dbReference type="NCBI Taxonomy" id="58244"/>
    <lineage>
        <taxon>Eukaryota</taxon>
        <taxon>Metazoa</taxon>
        <taxon>Ecdysozoa</taxon>
        <taxon>Arthropoda</taxon>
        <taxon>Hexapoda</taxon>
        <taxon>Insecta</taxon>
        <taxon>Pterygota</taxon>
        <taxon>Neoptera</taxon>
        <taxon>Endopterygota</taxon>
        <taxon>Diptera</taxon>
        <taxon>Nematocera</taxon>
        <taxon>Culicoidea</taxon>
        <taxon>Culicidae</taxon>
        <taxon>Anophelinae</taxon>
        <taxon>Anopheles</taxon>
    </lineage>
</organism>
<protein>
    <submittedName>
        <fullName evidence="2">Putative secreted protein</fullName>
    </submittedName>
</protein>
<reference evidence="2" key="1">
    <citation type="submission" date="2018-01" db="EMBL/GenBank/DDBJ databases">
        <title>An insight into the sialome of Amazonian anophelines.</title>
        <authorList>
            <person name="Ribeiro J.M."/>
            <person name="Scarpassa V."/>
            <person name="Calvo E."/>
        </authorList>
    </citation>
    <scope>NUCLEOTIDE SEQUENCE</scope>
    <source>
        <tissue evidence="2">Salivary glands</tissue>
    </source>
</reference>
<accession>A0A2M4C672</accession>
<proteinExistence type="predicted"/>
<name>A0A2M4C672_9DIPT</name>
<sequence>MAVAVVVVAAAGSSAYFRTSSVCYRPTGSVRRVPVIHKNPASPPQSSEVPSVVVLAVAVVVVRTRSKGSPSTGCRGANRHQAAGRTYRTGSGSRRTVSWRKGPSTGTGCYGRSRGFYTHPSSDYAPGRCGTRGTVVVVDFGLPWPPESSPASHPDTPAG</sequence>
<dbReference type="AlphaFoldDB" id="A0A2M4C672"/>
<feature type="region of interest" description="Disordered" evidence="1">
    <location>
        <begin position="67"/>
        <end position="105"/>
    </location>
</feature>
<dbReference type="EMBL" id="GGFJ01011673">
    <property type="protein sequence ID" value="MBW60814.1"/>
    <property type="molecule type" value="Transcribed_RNA"/>
</dbReference>
<feature type="compositionally biased region" description="Low complexity" evidence="1">
    <location>
        <begin position="84"/>
        <end position="100"/>
    </location>
</feature>
<evidence type="ECO:0000313" key="2">
    <source>
        <dbReference type="EMBL" id="MBW60814.1"/>
    </source>
</evidence>